<feature type="coiled-coil region" evidence="1">
    <location>
        <begin position="277"/>
        <end position="304"/>
    </location>
</feature>
<sequence length="392" mass="46945">MDNKNNIKTALSKRAQILIGTLVPSVAILIPATTVGIYYAVRNNKRENSFSYKIDIWKQDIQRHIEVCKILKGQQNIEAIVAFDNSLKNIKKEIPELESKVSSSKEKDIIAKWKEFKVYLNKIKSHDFGNLKNKWNDNIDKHISKIRNSQITFNEIQKDNYDLYKKGLKEFENIVENVKKWFDDNGLEKYTNEFAFLTIKSQILLGLIRDENKKIEQIYKIHLKELEDKEYWKEQVQYLNLLSSMEVLELKHIIQFEVWSINKLPLILEIESKYSTKKEFQELLTEIKNKNKNIAKKVQEFKEREKRQFEFFVKEINKEYDEVVKNKGNNEYQSKVDKFVFSYNIIKTIYEEINTPENLAMQLKSPWLKEILEKYKKTYEHFRDLYLNIIKK</sequence>
<organism evidence="3 4">
    <name type="scientific">Metamycoplasma phocicerebrale</name>
    <dbReference type="NCBI Taxonomy" id="142649"/>
    <lineage>
        <taxon>Bacteria</taxon>
        <taxon>Bacillati</taxon>
        <taxon>Mycoplasmatota</taxon>
        <taxon>Mycoplasmoidales</taxon>
        <taxon>Metamycoplasmataceae</taxon>
        <taxon>Metamycoplasma</taxon>
    </lineage>
</organism>
<protein>
    <submittedName>
        <fullName evidence="3">Uncharacterized protein</fullName>
    </submittedName>
</protein>
<feature type="transmembrane region" description="Helical" evidence="2">
    <location>
        <begin position="21"/>
        <end position="41"/>
    </location>
</feature>
<evidence type="ECO:0000256" key="1">
    <source>
        <dbReference type="SAM" id="Coils"/>
    </source>
</evidence>
<dbReference type="AlphaFoldDB" id="A0A3T0TU16"/>
<gene>
    <name evidence="3" type="ORF">DMC14_001485</name>
</gene>
<accession>A0A3T0TU16</accession>
<proteinExistence type="predicted"/>
<keyword evidence="4" id="KW-1185">Reference proteome</keyword>
<evidence type="ECO:0000313" key="3">
    <source>
        <dbReference type="EMBL" id="AZZ65459.1"/>
    </source>
</evidence>
<name>A0A3T0TU16_9BACT</name>
<keyword evidence="2" id="KW-0472">Membrane</keyword>
<reference evidence="3" key="1">
    <citation type="submission" date="2019-03" db="EMBL/GenBank/DDBJ databases">
        <title>Draft Sequence and Annotation of the Mycoplasma phocicerebrale Strain 1049T Genome.</title>
        <authorList>
            <person name="Frasca S.Jr."/>
            <person name="Kutish G.F."/>
            <person name="Castellanos Gell J."/>
            <person name="Michaels D.L."/>
            <person name="Brown D.R."/>
        </authorList>
    </citation>
    <scope>NUCLEOTIDE SEQUENCE</scope>
    <source>
        <strain evidence="3">1049</strain>
    </source>
</reference>
<dbReference type="RefSeq" id="WP_116171711.1">
    <property type="nucleotide sequence ID" value="NZ_CP033058.2"/>
</dbReference>
<evidence type="ECO:0000313" key="4">
    <source>
        <dbReference type="Proteomes" id="UP000256585"/>
    </source>
</evidence>
<evidence type="ECO:0000256" key="2">
    <source>
        <dbReference type="SAM" id="Phobius"/>
    </source>
</evidence>
<keyword evidence="2" id="KW-0812">Transmembrane</keyword>
<keyword evidence="2" id="KW-1133">Transmembrane helix</keyword>
<dbReference type="Proteomes" id="UP000256585">
    <property type="component" value="Chromosome"/>
</dbReference>
<keyword evidence="1" id="KW-0175">Coiled coil</keyword>
<dbReference type="EMBL" id="CP033058">
    <property type="protein sequence ID" value="AZZ65459.1"/>
    <property type="molecule type" value="Genomic_DNA"/>
</dbReference>
<feature type="coiled-coil region" evidence="1">
    <location>
        <begin position="80"/>
        <end position="107"/>
    </location>
</feature>
<dbReference type="KEGG" id="mphc:DMC14_001485"/>